<accession>A0AAQ3P4G3</accession>
<keyword evidence="2" id="KW-1185">Reference proteome</keyword>
<dbReference type="AlphaFoldDB" id="A0AAQ3P4G3"/>
<sequence>MGIWHYLRKERYILELKNKASARNWTFVFRAGARHSSHILTPYSNSSEKCCIKGEVLCFNRLGCNDVVEDPAKFESKLIQNLKTFIQEEKNHMVEVEGNGNAIEQTTMEQKRQQH</sequence>
<reference evidence="1 2" key="1">
    <citation type="journal article" date="2023" name="Life. Sci Alliance">
        <title>Evolutionary insights into 3D genome organization and epigenetic landscape of Vigna mungo.</title>
        <authorList>
            <person name="Junaid A."/>
            <person name="Singh B."/>
            <person name="Bhatia S."/>
        </authorList>
    </citation>
    <scope>NUCLEOTIDE SEQUENCE [LARGE SCALE GENOMIC DNA]</scope>
    <source>
        <strain evidence="1">Urdbean</strain>
    </source>
</reference>
<evidence type="ECO:0000313" key="1">
    <source>
        <dbReference type="EMBL" id="WVZ21450.1"/>
    </source>
</evidence>
<name>A0AAQ3P4G3_VIGMU</name>
<dbReference type="EMBL" id="CP144699">
    <property type="protein sequence ID" value="WVZ21450.1"/>
    <property type="molecule type" value="Genomic_DNA"/>
</dbReference>
<organism evidence="1 2">
    <name type="scientific">Vigna mungo</name>
    <name type="common">Black gram</name>
    <name type="synonym">Phaseolus mungo</name>
    <dbReference type="NCBI Taxonomy" id="3915"/>
    <lineage>
        <taxon>Eukaryota</taxon>
        <taxon>Viridiplantae</taxon>
        <taxon>Streptophyta</taxon>
        <taxon>Embryophyta</taxon>
        <taxon>Tracheophyta</taxon>
        <taxon>Spermatophyta</taxon>
        <taxon>Magnoliopsida</taxon>
        <taxon>eudicotyledons</taxon>
        <taxon>Gunneridae</taxon>
        <taxon>Pentapetalae</taxon>
        <taxon>rosids</taxon>
        <taxon>fabids</taxon>
        <taxon>Fabales</taxon>
        <taxon>Fabaceae</taxon>
        <taxon>Papilionoideae</taxon>
        <taxon>50 kb inversion clade</taxon>
        <taxon>NPAAA clade</taxon>
        <taxon>indigoferoid/millettioid clade</taxon>
        <taxon>Phaseoleae</taxon>
        <taxon>Vigna</taxon>
    </lineage>
</organism>
<evidence type="ECO:0000313" key="2">
    <source>
        <dbReference type="Proteomes" id="UP001374535"/>
    </source>
</evidence>
<gene>
    <name evidence="1" type="ORF">V8G54_008772</name>
</gene>
<dbReference type="Proteomes" id="UP001374535">
    <property type="component" value="Chromosome 2"/>
</dbReference>
<proteinExistence type="predicted"/>
<protein>
    <submittedName>
        <fullName evidence="1">Uncharacterized protein</fullName>
    </submittedName>
</protein>